<evidence type="ECO:0000313" key="3">
    <source>
        <dbReference type="Proteomes" id="UP000682877"/>
    </source>
</evidence>
<feature type="compositionally biased region" description="Polar residues" evidence="1">
    <location>
        <begin position="93"/>
        <end position="104"/>
    </location>
</feature>
<keyword evidence="3" id="KW-1185">Reference proteome</keyword>
<feature type="compositionally biased region" description="Low complexity" evidence="1">
    <location>
        <begin position="105"/>
        <end position="131"/>
    </location>
</feature>
<feature type="compositionally biased region" description="Low complexity" evidence="1">
    <location>
        <begin position="60"/>
        <end position="80"/>
    </location>
</feature>
<proteinExistence type="predicted"/>
<feature type="region of interest" description="Disordered" evidence="1">
    <location>
        <begin position="1"/>
        <end position="39"/>
    </location>
</feature>
<protein>
    <submittedName>
        <fullName evidence="2">Uncharacterized protein</fullName>
    </submittedName>
</protein>
<evidence type="ECO:0000256" key="1">
    <source>
        <dbReference type="SAM" id="MobiDB-lite"/>
    </source>
</evidence>
<organism evidence="2 3">
    <name type="scientific">Arabidopsis arenosa</name>
    <name type="common">Sand rock-cress</name>
    <name type="synonym">Cardaminopsis arenosa</name>
    <dbReference type="NCBI Taxonomy" id="38785"/>
    <lineage>
        <taxon>Eukaryota</taxon>
        <taxon>Viridiplantae</taxon>
        <taxon>Streptophyta</taxon>
        <taxon>Embryophyta</taxon>
        <taxon>Tracheophyta</taxon>
        <taxon>Spermatophyta</taxon>
        <taxon>Magnoliopsida</taxon>
        <taxon>eudicotyledons</taxon>
        <taxon>Gunneridae</taxon>
        <taxon>Pentapetalae</taxon>
        <taxon>rosids</taxon>
        <taxon>malvids</taxon>
        <taxon>Brassicales</taxon>
        <taxon>Brassicaceae</taxon>
        <taxon>Camelineae</taxon>
        <taxon>Arabidopsis</taxon>
    </lineage>
</organism>
<evidence type="ECO:0000313" key="2">
    <source>
        <dbReference type="EMBL" id="CAE6198621.1"/>
    </source>
</evidence>
<feature type="compositionally biased region" description="Pro residues" evidence="1">
    <location>
        <begin position="9"/>
        <end position="33"/>
    </location>
</feature>
<feature type="region of interest" description="Disordered" evidence="1">
    <location>
        <begin position="246"/>
        <end position="274"/>
    </location>
</feature>
<feature type="region of interest" description="Disordered" evidence="1">
    <location>
        <begin position="54"/>
        <end position="182"/>
    </location>
</feature>
<sequence>MRNKNPSKKSPPPSAAARSDPPPAVARSSPPPSLSSSVVVAPATVSSGAPISPALAVVDSSPDPFPSASASGPSEAPPLSDLLPIRPDLSSPCPVSSQSLTETNPAPSAPKSAKAATAADPVPSASSSDAPWLNCPRAKAKAKGPSKPRKKKIKDAPLPPPSQSVPAPSVKGKEKAVEAASPPLPVWQLKQVQAPPNSSSEWIQVKPMSAKKPLVVPSPLCASSSSSQGLLSIDIGLEKVQAEKAISAGSSIASDSSDVHSSEDDVDPEVDESQFLKMFSQRQQRKVRGKGPKPN</sequence>
<gene>
    <name evidence="2" type="ORF">AARE701A_LOCUS19572</name>
</gene>
<feature type="compositionally biased region" description="Basic residues" evidence="1">
    <location>
        <begin position="138"/>
        <end position="153"/>
    </location>
</feature>
<dbReference type="Proteomes" id="UP000682877">
    <property type="component" value="Chromosome 7"/>
</dbReference>
<accession>A0A8S2AVD9</accession>
<feature type="compositionally biased region" description="Low complexity" evidence="1">
    <location>
        <begin position="246"/>
        <end position="256"/>
    </location>
</feature>
<reference evidence="2" key="1">
    <citation type="submission" date="2021-01" db="EMBL/GenBank/DDBJ databases">
        <authorList>
            <person name="Bezrukov I."/>
        </authorList>
    </citation>
    <scope>NUCLEOTIDE SEQUENCE</scope>
</reference>
<dbReference type="EMBL" id="LR999457">
    <property type="protein sequence ID" value="CAE6198621.1"/>
    <property type="molecule type" value="Genomic_DNA"/>
</dbReference>
<name>A0A8S2AVD9_ARAAE</name>
<dbReference type="AlphaFoldDB" id="A0A8S2AVD9"/>